<keyword evidence="3" id="KW-1185">Reference proteome</keyword>
<dbReference type="EMBL" id="JAMCCK010000200">
    <property type="protein sequence ID" value="MCL3999215.1"/>
    <property type="molecule type" value="Genomic_DNA"/>
</dbReference>
<proteinExistence type="predicted"/>
<protein>
    <submittedName>
        <fullName evidence="2">Transposase</fullName>
    </submittedName>
</protein>
<dbReference type="PANTHER" id="PTHR35604:SF2">
    <property type="entry name" value="TRANSPOSASE INSH FOR INSERTION SEQUENCE ELEMENT IS5A-RELATED"/>
    <property type="match status" value="1"/>
</dbReference>
<name>A0ABT0P648_9ACTN</name>
<dbReference type="Pfam" id="PF05598">
    <property type="entry name" value="DUF772"/>
    <property type="match status" value="1"/>
</dbReference>
<dbReference type="InterPro" id="IPR008490">
    <property type="entry name" value="Transposase_InsH_N"/>
</dbReference>
<evidence type="ECO:0000259" key="1">
    <source>
        <dbReference type="Pfam" id="PF05598"/>
    </source>
</evidence>
<feature type="domain" description="Transposase InsH N-terminal" evidence="1">
    <location>
        <begin position="20"/>
        <end position="113"/>
    </location>
</feature>
<comment type="caution">
    <text evidence="2">The sequence shown here is derived from an EMBL/GenBank/DDBJ whole genome shotgun (WGS) entry which is preliminary data.</text>
</comment>
<dbReference type="RefSeq" id="WP_249493720.1">
    <property type="nucleotide sequence ID" value="NZ_JAMCCK010000200.1"/>
</dbReference>
<feature type="non-terminal residue" evidence="2">
    <location>
        <position position="308"/>
    </location>
</feature>
<reference evidence="2 3" key="1">
    <citation type="submission" date="2022-05" db="EMBL/GenBank/DDBJ databases">
        <title>Genome Resource of Streptomyces lavenduligriseus GA1-1, a Strain with Broad-Spectrum Antifungal Activity against Phytopathogenic Fungi.</title>
        <authorList>
            <person name="Qi D."/>
        </authorList>
    </citation>
    <scope>NUCLEOTIDE SEQUENCE [LARGE SCALE GENOMIC DNA]</scope>
    <source>
        <strain evidence="2 3">GA1-1</strain>
    </source>
</reference>
<gene>
    <name evidence="2" type="ORF">M4438_37985</name>
</gene>
<accession>A0ABT0P648</accession>
<sequence>MSLRTGGSGRVPGMTRRIAEAAFPQGSPAIRVRDALGELFRDEDFADLFPRRGRPALSPAVLALVSILQFAEGLSDRQAALAVRARIDWKYALGLELEDPGFDHSVLSEFRDRLVEGSAETRITDAVLAAASDAGLLKLRGRQRTDSTHVLAVVRGLNRLELAGETLRAALNALAAAAPQWLTELADDEWFNRYSYRVEDYRFPQTLTERIEKGNEIGNDGMRLLQAVFHPATPGWIRQVPAVEMLRRTWVQQFQIEDETVSWRHPKNIPPAGQRLVSPYDSVARHGSKRDTDWQGWKVHITETCEPD</sequence>
<evidence type="ECO:0000313" key="3">
    <source>
        <dbReference type="Proteomes" id="UP001202052"/>
    </source>
</evidence>
<dbReference type="PANTHER" id="PTHR35604">
    <property type="entry name" value="TRANSPOSASE INSH FOR INSERTION SEQUENCE ELEMENT IS5A-RELATED"/>
    <property type="match status" value="1"/>
</dbReference>
<organism evidence="2 3">
    <name type="scientific">Streptomyces lavenduligriseus</name>
    <dbReference type="NCBI Taxonomy" id="67315"/>
    <lineage>
        <taxon>Bacteria</taxon>
        <taxon>Bacillati</taxon>
        <taxon>Actinomycetota</taxon>
        <taxon>Actinomycetes</taxon>
        <taxon>Kitasatosporales</taxon>
        <taxon>Streptomycetaceae</taxon>
        <taxon>Streptomyces</taxon>
    </lineage>
</organism>
<evidence type="ECO:0000313" key="2">
    <source>
        <dbReference type="EMBL" id="MCL3999215.1"/>
    </source>
</evidence>
<dbReference type="Proteomes" id="UP001202052">
    <property type="component" value="Unassembled WGS sequence"/>
</dbReference>